<evidence type="ECO:0000256" key="2">
    <source>
        <dbReference type="SAM" id="Phobius"/>
    </source>
</evidence>
<sequence length="148" mass="16307">MSTTSGQTKPTAHYVRGLPSRDTKGSSPPPHLDTGQPLFTWGMSNLPSWCRIYRRMSIGGANGISCFTPGPVFLFQIGRSAPRWSFKKTVPGAIKEDSPKWSAIHHLRKVTSTMYGIDGNVRVVLQQGPVIRLFAILISVILQLFAIL</sequence>
<organism evidence="3 4">
    <name type="scientific">Caerostris darwini</name>
    <dbReference type="NCBI Taxonomy" id="1538125"/>
    <lineage>
        <taxon>Eukaryota</taxon>
        <taxon>Metazoa</taxon>
        <taxon>Ecdysozoa</taxon>
        <taxon>Arthropoda</taxon>
        <taxon>Chelicerata</taxon>
        <taxon>Arachnida</taxon>
        <taxon>Araneae</taxon>
        <taxon>Araneomorphae</taxon>
        <taxon>Entelegynae</taxon>
        <taxon>Araneoidea</taxon>
        <taxon>Araneidae</taxon>
        <taxon>Caerostris</taxon>
    </lineage>
</organism>
<evidence type="ECO:0000313" key="4">
    <source>
        <dbReference type="Proteomes" id="UP001054837"/>
    </source>
</evidence>
<keyword evidence="2" id="KW-0812">Transmembrane</keyword>
<keyword evidence="2" id="KW-0472">Membrane</keyword>
<name>A0AAV4TSU8_9ARAC</name>
<evidence type="ECO:0000256" key="1">
    <source>
        <dbReference type="SAM" id="MobiDB-lite"/>
    </source>
</evidence>
<evidence type="ECO:0000313" key="3">
    <source>
        <dbReference type="EMBL" id="GIY48899.1"/>
    </source>
</evidence>
<keyword evidence="2" id="KW-1133">Transmembrane helix</keyword>
<accession>A0AAV4TSU8</accession>
<dbReference type="EMBL" id="BPLQ01010169">
    <property type="protein sequence ID" value="GIY48899.1"/>
    <property type="molecule type" value="Genomic_DNA"/>
</dbReference>
<feature type="compositionally biased region" description="Polar residues" evidence="1">
    <location>
        <begin position="1"/>
        <end position="10"/>
    </location>
</feature>
<protein>
    <submittedName>
        <fullName evidence="3">Uncharacterized protein</fullName>
    </submittedName>
</protein>
<comment type="caution">
    <text evidence="3">The sequence shown here is derived from an EMBL/GenBank/DDBJ whole genome shotgun (WGS) entry which is preliminary data.</text>
</comment>
<keyword evidence="4" id="KW-1185">Reference proteome</keyword>
<dbReference type="AlphaFoldDB" id="A0AAV4TSU8"/>
<proteinExistence type="predicted"/>
<feature type="transmembrane region" description="Helical" evidence="2">
    <location>
        <begin position="130"/>
        <end position="147"/>
    </location>
</feature>
<reference evidence="3 4" key="1">
    <citation type="submission" date="2021-06" db="EMBL/GenBank/DDBJ databases">
        <title>Caerostris darwini draft genome.</title>
        <authorList>
            <person name="Kono N."/>
            <person name="Arakawa K."/>
        </authorList>
    </citation>
    <scope>NUCLEOTIDE SEQUENCE [LARGE SCALE GENOMIC DNA]</scope>
</reference>
<feature type="region of interest" description="Disordered" evidence="1">
    <location>
        <begin position="1"/>
        <end position="34"/>
    </location>
</feature>
<dbReference type="Proteomes" id="UP001054837">
    <property type="component" value="Unassembled WGS sequence"/>
</dbReference>
<gene>
    <name evidence="3" type="ORF">CDAR_109221</name>
</gene>